<keyword evidence="3" id="KW-1185">Reference proteome</keyword>
<dbReference type="Gene3D" id="3.30.700.10">
    <property type="entry name" value="Glycoprotein, Type 4 Pilin"/>
    <property type="match status" value="1"/>
</dbReference>
<name>A0A7X1AVR1_9BACT</name>
<evidence type="ECO:0000313" key="2">
    <source>
        <dbReference type="EMBL" id="MBC2600639.1"/>
    </source>
</evidence>
<dbReference type="InterPro" id="IPR045584">
    <property type="entry name" value="Pilin-like"/>
</dbReference>
<evidence type="ECO:0000313" key="3">
    <source>
        <dbReference type="Proteomes" id="UP000525652"/>
    </source>
</evidence>
<keyword evidence="1" id="KW-0732">Signal</keyword>
<evidence type="ECO:0008006" key="4">
    <source>
        <dbReference type="Google" id="ProtNLM"/>
    </source>
</evidence>
<sequence>MKSLTSVVLLVLLTSQVFGNTQKSKEVAITQSNAAELKVAVEVYRSAYSTYPPLIKSELLEALKGKKDDVNPKGLPFWSPKKEKKILWWTVNHGVVNANGELIDGWGRPFYWNVSDDEQTLRLTSKGKDGILDAGKADGDDLYFTIVEPLKRRSIQTQ</sequence>
<comment type="caution">
    <text evidence="2">The sequence shown here is derived from an EMBL/GenBank/DDBJ whole genome shotgun (WGS) entry which is preliminary data.</text>
</comment>
<dbReference type="EMBL" id="JACHVA010000032">
    <property type="protein sequence ID" value="MBC2600639.1"/>
    <property type="molecule type" value="Genomic_DNA"/>
</dbReference>
<dbReference type="SUPFAM" id="SSF54523">
    <property type="entry name" value="Pili subunits"/>
    <property type="match status" value="1"/>
</dbReference>
<protein>
    <recommendedName>
        <fullName evidence="4">Type II secretion system protein GspG C-terminal domain-containing protein</fullName>
    </recommendedName>
</protein>
<feature type="signal peptide" evidence="1">
    <location>
        <begin position="1"/>
        <end position="19"/>
    </location>
</feature>
<proteinExistence type="predicted"/>
<dbReference type="RefSeq" id="WP_185691379.1">
    <property type="nucleotide sequence ID" value="NZ_JACHVA010000032.1"/>
</dbReference>
<gene>
    <name evidence="2" type="ORF">H5P30_02470</name>
</gene>
<dbReference type="Proteomes" id="UP000525652">
    <property type="component" value="Unassembled WGS sequence"/>
</dbReference>
<accession>A0A7X1AVR1</accession>
<feature type="chain" id="PRO_5030614348" description="Type II secretion system protein GspG C-terminal domain-containing protein" evidence="1">
    <location>
        <begin position="20"/>
        <end position="158"/>
    </location>
</feature>
<reference evidence="2 3" key="1">
    <citation type="submission" date="2020-07" db="EMBL/GenBank/DDBJ databases">
        <authorList>
            <person name="Feng X."/>
        </authorList>
    </citation>
    <scope>NUCLEOTIDE SEQUENCE [LARGE SCALE GENOMIC DNA]</scope>
    <source>
        <strain evidence="2 3">JCM14086</strain>
    </source>
</reference>
<dbReference type="AlphaFoldDB" id="A0A7X1AVR1"/>
<evidence type="ECO:0000256" key="1">
    <source>
        <dbReference type="SAM" id="SignalP"/>
    </source>
</evidence>
<organism evidence="2 3">
    <name type="scientific">Puniceicoccus vermicola</name>
    <dbReference type="NCBI Taxonomy" id="388746"/>
    <lineage>
        <taxon>Bacteria</taxon>
        <taxon>Pseudomonadati</taxon>
        <taxon>Verrucomicrobiota</taxon>
        <taxon>Opitutia</taxon>
        <taxon>Puniceicoccales</taxon>
        <taxon>Puniceicoccaceae</taxon>
        <taxon>Puniceicoccus</taxon>
    </lineage>
</organism>